<name>A0A494T9B2_SPHPE</name>
<keyword evidence="7" id="KW-1185">Reference proteome</keyword>
<dbReference type="SMART" id="SM00862">
    <property type="entry name" value="Trans_reg_C"/>
    <property type="match status" value="1"/>
</dbReference>
<reference evidence="6 7" key="1">
    <citation type="submission" date="2018-09" db="EMBL/GenBank/DDBJ databases">
        <title>Sphingomonas peninsula sp. nov., isolated from fildes peninsula, Antarctic soil.</title>
        <authorList>
            <person name="Yingchao G."/>
        </authorList>
    </citation>
    <scope>NUCLEOTIDE SEQUENCE [LARGE SCALE GENOMIC DNA]</scope>
    <source>
        <strain evidence="6 7">YZ-8</strain>
    </source>
</reference>
<keyword evidence="1 3" id="KW-0238">DNA-binding</keyword>
<evidence type="ECO:0000313" key="6">
    <source>
        <dbReference type="EMBL" id="AYJ85949.1"/>
    </source>
</evidence>
<dbReference type="InterPro" id="IPR016032">
    <property type="entry name" value="Sig_transdc_resp-reg_C-effctor"/>
</dbReference>
<evidence type="ECO:0000259" key="5">
    <source>
        <dbReference type="PROSITE" id="PS51755"/>
    </source>
</evidence>
<accession>A0A494T9B2</accession>
<dbReference type="Pfam" id="PF00072">
    <property type="entry name" value="Response_reg"/>
    <property type="match status" value="1"/>
</dbReference>
<dbReference type="Gene3D" id="1.10.10.10">
    <property type="entry name" value="Winged helix-like DNA-binding domain superfamily/Winged helix DNA-binding domain"/>
    <property type="match status" value="1"/>
</dbReference>
<feature type="DNA-binding region" description="OmpR/PhoB-type" evidence="3">
    <location>
        <begin position="126"/>
        <end position="225"/>
    </location>
</feature>
<dbReference type="GO" id="GO:0000156">
    <property type="term" value="F:phosphorelay response regulator activity"/>
    <property type="evidence" value="ECO:0007669"/>
    <property type="project" value="TreeGrafter"/>
</dbReference>
<dbReference type="PROSITE" id="PS50110">
    <property type="entry name" value="RESPONSE_REGULATORY"/>
    <property type="match status" value="1"/>
</dbReference>
<dbReference type="PANTHER" id="PTHR48111">
    <property type="entry name" value="REGULATOR OF RPOS"/>
    <property type="match status" value="1"/>
</dbReference>
<evidence type="ECO:0000259" key="4">
    <source>
        <dbReference type="PROSITE" id="PS50110"/>
    </source>
</evidence>
<dbReference type="Proteomes" id="UP000276254">
    <property type="component" value="Chromosome"/>
</dbReference>
<dbReference type="SUPFAM" id="SSF46894">
    <property type="entry name" value="C-terminal effector domain of the bipartite response regulators"/>
    <property type="match status" value="1"/>
</dbReference>
<dbReference type="SUPFAM" id="SSF52172">
    <property type="entry name" value="CheY-like"/>
    <property type="match status" value="1"/>
</dbReference>
<dbReference type="GO" id="GO:0000976">
    <property type="term" value="F:transcription cis-regulatory region binding"/>
    <property type="evidence" value="ECO:0007669"/>
    <property type="project" value="TreeGrafter"/>
</dbReference>
<dbReference type="InterPro" id="IPR001789">
    <property type="entry name" value="Sig_transdc_resp-reg_receiver"/>
</dbReference>
<dbReference type="GO" id="GO:0005829">
    <property type="term" value="C:cytosol"/>
    <property type="evidence" value="ECO:0007669"/>
    <property type="project" value="TreeGrafter"/>
</dbReference>
<dbReference type="InterPro" id="IPR001867">
    <property type="entry name" value="OmpR/PhoB-type_DNA-bd"/>
</dbReference>
<dbReference type="Pfam" id="PF00486">
    <property type="entry name" value="Trans_reg_C"/>
    <property type="match status" value="1"/>
</dbReference>
<dbReference type="PROSITE" id="PS51755">
    <property type="entry name" value="OMPR_PHOB"/>
    <property type="match status" value="1"/>
</dbReference>
<evidence type="ECO:0000256" key="1">
    <source>
        <dbReference type="ARBA" id="ARBA00023125"/>
    </source>
</evidence>
<dbReference type="KEGG" id="spha:D3Y57_08125"/>
<feature type="modified residue" description="4-aspartylphosphate" evidence="2">
    <location>
        <position position="53"/>
    </location>
</feature>
<dbReference type="EMBL" id="CP032829">
    <property type="protein sequence ID" value="AYJ85949.1"/>
    <property type="molecule type" value="Genomic_DNA"/>
</dbReference>
<evidence type="ECO:0000256" key="3">
    <source>
        <dbReference type="PROSITE-ProRule" id="PRU01091"/>
    </source>
</evidence>
<dbReference type="Gene3D" id="3.40.50.2300">
    <property type="match status" value="1"/>
</dbReference>
<dbReference type="SMART" id="SM00448">
    <property type="entry name" value="REC"/>
    <property type="match status" value="1"/>
</dbReference>
<dbReference type="CDD" id="cd00383">
    <property type="entry name" value="trans_reg_C"/>
    <property type="match status" value="1"/>
</dbReference>
<evidence type="ECO:0000313" key="7">
    <source>
        <dbReference type="Proteomes" id="UP000276254"/>
    </source>
</evidence>
<protein>
    <submittedName>
        <fullName evidence="6">DNA-binding response regulator</fullName>
    </submittedName>
</protein>
<dbReference type="InterPro" id="IPR036388">
    <property type="entry name" value="WH-like_DNA-bd_sf"/>
</dbReference>
<organism evidence="6 7">
    <name type="scientific">Sphingomonas paeninsulae</name>
    <dbReference type="NCBI Taxonomy" id="2319844"/>
    <lineage>
        <taxon>Bacteria</taxon>
        <taxon>Pseudomonadati</taxon>
        <taxon>Pseudomonadota</taxon>
        <taxon>Alphaproteobacteria</taxon>
        <taxon>Sphingomonadales</taxon>
        <taxon>Sphingomonadaceae</taxon>
        <taxon>Sphingomonas</taxon>
    </lineage>
</organism>
<dbReference type="PANTHER" id="PTHR48111:SF50">
    <property type="entry name" value="KDP OPERON TRANSCRIPTIONAL REGULATORY PROTEIN KDPE"/>
    <property type="match status" value="1"/>
</dbReference>
<dbReference type="GO" id="GO:0032993">
    <property type="term" value="C:protein-DNA complex"/>
    <property type="evidence" value="ECO:0007669"/>
    <property type="project" value="TreeGrafter"/>
</dbReference>
<dbReference type="RefSeq" id="WP_121152573.1">
    <property type="nucleotide sequence ID" value="NZ_CP032829.1"/>
</dbReference>
<dbReference type="InterPro" id="IPR039420">
    <property type="entry name" value="WalR-like"/>
</dbReference>
<dbReference type="InterPro" id="IPR011006">
    <property type="entry name" value="CheY-like_superfamily"/>
</dbReference>
<dbReference type="AlphaFoldDB" id="A0A494T9B2"/>
<dbReference type="GO" id="GO:0006355">
    <property type="term" value="P:regulation of DNA-templated transcription"/>
    <property type="evidence" value="ECO:0007669"/>
    <property type="project" value="InterPro"/>
</dbReference>
<dbReference type="OrthoDB" id="9802426at2"/>
<sequence length="228" mass="25104">MTKQILIVDDEPAIRRLVSAALGRAGYAVEEAPNAADALIFAHRPGCELVLLDLGLPDRDGLELIPLLKAMDREVIVLTARDDTSEKVTALDLGADDYVVKPFDTEELLARVRTALRRRSPGSSVSGPVIVGDVVIDMAARQVSRDDREVHLTPKEYGVLAELARHLDRVITHTELLAVVWGAAHKTDVEYLRVAVRGLRLKLERDPANPELIRNEPGVGYRLMASPR</sequence>
<proteinExistence type="predicted"/>
<gene>
    <name evidence="6" type="ORF">D3Y57_08125</name>
</gene>
<dbReference type="Gene3D" id="6.10.250.690">
    <property type="match status" value="1"/>
</dbReference>
<keyword evidence="2" id="KW-0597">Phosphoprotein</keyword>
<evidence type="ECO:0000256" key="2">
    <source>
        <dbReference type="PROSITE-ProRule" id="PRU00169"/>
    </source>
</evidence>
<feature type="domain" description="OmpR/PhoB-type" evidence="5">
    <location>
        <begin position="126"/>
        <end position="225"/>
    </location>
</feature>
<feature type="domain" description="Response regulatory" evidence="4">
    <location>
        <begin position="4"/>
        <end position="116"/>
    </location>
</feature>